<keyword evidence="4" id="KW-0862">Zinc</keyword>
<feature type="compositionally biased region" description="Basic and acidic residues" evidence="6">
    <location>
        <begin position="333"/>
        <end position="342"/>
    </location>
</feature>
<dbReference type="SMART" id="SM00355">
    <property type="entry name" value="ZnF_C2H2"/>
    <property type="match status" value="9"/>
</dbReference>
<feature type="domain" description="C2H2-type" evidence="7">
    <location>
        <begin position="602"/>
        <end position="629"/>
    </location>
</feature>
<feature type="compositionally biased region" description="Polar residues" evidence="6">
    <location>
        <begin position="185"/>
        <end position="195"/>
    </location>
</feature>
<dbReference type="InterPro" id="IPR036236">
    <property type="entry name" value="Znf_C2H2_sf"/>
</dbReference>
<feature type="domain" description="C2H2-type" evidence="7">
    <location>
        <begin position="379"/>
        <end position="406"/>
    </location>
</feature>
<sequence>MTSTESYPIKLEPVDGVVLEIKTIQTNIHKIIADDYNDEEVTTSIIPNFNFDDANMIKMEPAVDYTLELDEDRDCGEIHKKLHIPVEDQGSKNVKSTRSKGIKRRHTEIVEEMLDVSKNESLGERIKKKVRKSTTKEAIKKIPETEILPKTLNKSNSKLQVNQENSNKKVNNSGGKEKDSRGSKTKLSQKTSGASSLDKAKLKKDGEAINRATQKSTKNNQKITKYFETTEKDKKPDKKPEIPKDLKSEEPEILKNTKQLNLKNRKSSKILERTPKTEQSSSKNPKSLQNSNKSSKTTKRSSTSNKSSLALLKSPNSRSSKLKPATKQELSSDSEHSARETCLDSQDSEDLSKFTTKSLAEPPDNQEQLSSDLTASTSLECKKCFKLFATKLKLYYHSKTHLPKDECKVCGRKIQAYLMSRHLRYHKDNKPFRCDLCPKTFISIVSIRNHMYKHTSVKKFYCDVCGRGYNDSRHLREHKLGHTNPCAYRCDMCPKGYERKQALEAHMHANHMEDTKWYTCKICGYKTKMLTVMYSHKKRHDKTIECEDCGKKFSNKSELQDHSLAIHVKVKNVECTICGKFFASKRYMLKHIRRTHADPKKFKCEICENTYKSIDALKQHLKKHESRKQKCEICKREVKESYMKKHQALNSECRKKLDQKSKNIKQDSSSNESYEDDESGE</sequence>
<accession>A0A9P0NNY8</accession>
<keyword evidence="2" id="KW-0677">Repeat</keyword>
<evidence type="ECO:0000256" key="4">
    <source>
        <dbReference type="ARBA" id="ARBA00022833"/>
    </source>
</evidence>
<feature type="compositionally biased region" description="Polar residues" evidence="6">
    <location>
        <begin position="152"/>
        <end position="163"/>
    </location>
</feature>
<dbReference type="PANTHER" id="PTHR24379:SF121">
    <property type="entry name" value="C2H2-TYPE DOMAIN-CONTAINING PROTEIN"/>
    <property type="match status" value="1"/>
</dbReference>
<dbReference type="Pfam" id="PF00096">
    <property type="entry name" value="zf-C2H2"/>
    <property type="match status" value="3"/>
</dbReference>
<feature type="region of interest" description="Disordered" evidence="6">
    <location>
        <begin position="653"/>
        <end position="681"/>
    </location>
</feature>
<proteinExistence type="predicted"/>
<feature type="region of interest" description="Disordered" evidence="6">
    <location>
        <begin position="150"/>
        <end position="350"/>
    </location>
</feature>
<keyword evidence="9" id="KW-1185">Reference proteome</keyword>
<organism evidence="8 9">
    <name type="scientific">Chironomus riparius</name>
    <dbReference type="NCBI Taxonomy" id="315576"/>
    <lineage>
        <taxon>Eukaryota</taxon>
        <taxon>Metazoa</taxon>
        <taxon>Ecdysozoa</taxon>
        <taxon>Arthropoda</taxon>
        <taxon>Hexapoda</taxon>
        <taxon>Insecta</taxon>
        <taxon>Pterygota</taxon>
        <taxon>Neoptera</taxon>
        <taxon>Endopterygota</taxon>
        <taxon>Diptera</taxon>
        <taxon>Nematocera</taxon>
        <taxon>Chironomoidea</taxon>
        <taxon>Chironomidae</taxon>
        <taxon>Chironominae</taxon>
        <taxon>Chironomus</taxon>
    </lineage>
</organism>
<feature type="compositionally biased region" description="Basic and acidic residues" evidence="6">
    <location>
        <begin position="198"/>
        <end position="208"/>
    </location>
</feature>
<feature type="domain" description="C2H2-type" evidence="7">
    <location>
        <begin position="488"/>
        <end position="516"/>
    </location>
</feature>
<dbReference type="Pfam" id="PF13912">
    <property type="entry name" value="zf-C2H2_6"/>
    <property type="match status" value="3"/>
</dbReference>
<feature type="domain" description="C2H2-type" evidence="7">
    <location>
        <begin position="573"/>
        <end position="601"/>
    </location>
</feature>
<keyword evidence="3 5" id="KW-0863">Zinc-finger</keyword>
<feature type="compositionally biased region" description="Basic and acidic residues" evidence="6">
    <location>
        <begin position="228"/>
        <end position="255"/>
    </location>
</feature>
<evidence type="ECO:0000256" key="3">
    <source>
        <dbReference type="ARBA" id="ARBA00022771"/>
    </source>
</evidence>
<dbReference type="InterPro" id="IPR013087">
    <property type="entry name" value="Znf_C2H2_type"/>
</dbReference>
<feature type="domain" description="C2H2-type" evidence="7">
    <location>
        <begin position="432"/>
        <end position="459"/>
    </location>
</feature>
<protein>
    <recommendedName>
        <fullName evidence="7">C2H2-type domain-containing protein</fullName>
    </recommendedName>
</protein>
<dbReference type="AlphaFoldDB" id="A0A9P0NNY8"/>
<feature type="domain" description="C2H2-type" evidence="7">
    <location>
        <begin position="460"/>
        <end position="487"/>
    </location>
</feature>
<evidence type="ECO:0000256" key="1">
    <source>
        <dbReference type="ARBA" id="ARBA00022723"/>
    </source>
</evidence>
<dbReference type="PROSITE" id="PS00028">
    <property type="entry name" value="ZINC_FINGER_C2H2_1"/>
    <property type="match status" value="7"/>
</dbReference>
<dbReference type="PROSITE" id="PS50157">
    <property type="entry name" value="ZINC_FINGER_C2H2_2"/>
    <property type="match status" value="7"/>
</dbReference>
<feature type="compositionally biased region" description="Basic and acidic residues" evidence="6">
    <location>
        <begin position="653"/>
        <end position="665"/>
    </location>
</feature>
<name>A0A9P0NNY8_9DIPT</name>
<evidence type="ECO:0000256" key="5">
    <source>
        <dbReference type="PROSITE-ProRule" id="PRU00042"/>
    </source>
</evidence>
<dbReference type="Gene3D" id="3.30.160.60">
    <property type="entry name" value="Classic Zinc Finger"/>
    <property type="match status" value="5"/>
</dbReference>
<dbReference type="EMBL" id="OU895880">
    <property type="protein sequence ID" value="CAH1733621.1"/>
    <property type="molecule type" value="Genomic_DNA"/>
</dbReference>
<dbReference type="PANTHER" id="PTHR24379">
    <property type="entry name" value="KRAB AND ZINC FINGER DOMAIN-CONTAINING"/>
    <property type="match status" value="1"/>
</dbReference>
<evidence type="ECO:0000313" key="9">
    <source>
        <dbReference type="Proteomes" id="UP001153620"/>
    </source>
</evidence>
<dbReference type="SUPFAM" id="SSF57667">
    <property type="entry name" value="beta-beta-alpha zinc fingers"/>
    <property type="match status" value="4"/>
</dbReference>
<feature type="domain" description="C2H2-type" evidence="7">
    <location>
        <begin position="544"/>
        <end position="572"/>
    </location>
</feature>
<evidence type="ECO:0000256" key="6">
    <source>
        <dbReference type="SAM" id="MobiDB-lite"/>
    </source>
</evidence>
<feature type="compositionally biased region" description="Low complexity" evidence="6">
    <location>
        <begin position="280"/>
        <end position="317"/>
    </location>
</feature>
<evidence type="ECO:0000256" key="2">
    <source>
        <dbReference type="ARBA" id="ARBA00022737"/>
    </source>
</evidence>
<evidence type="ECO:0000259" key="7">
    <source>
        <dbReference type="PROSITE" id="PS50157"/>
    </source>
</evidence>
<evidence type="ECO:0000313" key="8">
    <source>
        <dbReference type="EMBL" id="CAH1733621.1"/>
    </source>
</evidence>
<feature type="compositionally biased region" description="Low complexity" evidence="6">
    <location>
        <begin position="164"/>
        <end position="174"/>
    </location>
</feature>
<dbReference type="Proteomes" id="UP001153620">
    <property type="component" value="Chromosome 4"/>
</dbReference>
<gene>
    <name evidence="8" type="ORF">CHIRRI_LOCUS12971</name>
</gene>
<feature type="compositionally biased region" description="Polar residues" evidence="6">
    <location>
        <begin position="211"/>
        <end position="223"/>
    </location>
</feature>
<keyword evidence="1" id="KW-0479">Metal-binding</keyword>
<dbReference type="GO" id="GO:0008270">
    <property type="term" value="F:zinc ion binding"/>
    <property type="evidence" value="ECO:0007669"/>
    <property type="project" value="UniProtKB-KW"/>
</dbReference>
<reference evidence="8" key="2">
    <citation type="submission" date="2022-10" db="EMBL/GenBank/DDBJ databases">
        <authorList>
            <consortium name="ENA_rothamsted_submissions"/>
            <consortium name="culmorum"/>
            <person name="King R."/>
        </authorList>
    </citation>
    <scope>NUCLEOTIDE SEQUENCE</scope>
</reference>
<reference evidence="8" key="1">
    <citation type="submission" date="2022-01" db="EMBL/GenBank/DDBJ databases">
        <authorList>
            <person name="King R."/>
        </authorList>
    </citation>
    <scope>NUCLEOTIDE SEQUENCE</scope>
</reference>